<comment type="caution">
    <text evidence="1">The sequence shown here is derived from an EMBL/GenBank/DDBJ whole genome shotgun (WGS) entry which is preliminary data.</text>
</comment>
<evidence type="ECO:0000313" key="1">
    <source>
        <dbReference type="EMBL" id="GAI87154.1"/>
    </source>
</evidence>
<name>X1U4C6_9ZZZZ</name>
<organism evidence="1">
    <name type="scientific">marine sediment metagenome</name>
    <dbReference type="NCBI Taxonomy" id="412755"/>
    <lineage>
        <taxon>unclassified sequences</taxon>
        <taxon>metagenomes</taxon>
        <taxon>ecological metagenomes</taxon>
    </lineage>
</organism>
<accession>X1U4C6</accession>
<proteinExistence type="predicted"/>
<dbReference type="EMBL" id="BARW01006212">
    <property type="protein sequence ID" value="GAI87154.1"/>
    <property type="molecule type" value="Genomic_DNA"/>
</dbReference>
<dbReference type="AlphaFoldDB" id="X1U4C6"/>
<protein>
    <submittedName>
        <fullName evidence="1">Uncharacterized protein</fullName>
    </submittedName>
</protein>
<reference evidence="1" key="1">
    <citation type="journal article" date="2014" name="Front. Microbiol.">
        <title>High frequency of phylogenetically diverse reductive dehalogenase-homologous genes in deep subseafloor sedimentary metagenomes.</title>
        <authorList>
            <person name="Kawai M."/>
            <person name="Futagami T."/>
            <person name="Toyoda A."/>
            <person name="Takaki Y."/>
            <person name="Nishi S."/>
            <person name="Hori S."/>
            <person name="Arai W."/>
            <person name="Tsubouchi T."/>
            <person name="Morono Y."/>
            <person name="Uchiyama I."/>
            <person name="Ito T."/>
            <person name="Fujiyama A."/>
            <person name="Inagaki F."/>
            <person name="Takami H."/>
        </authorList>
    </citation>
    <scope>NUCLEOTIDE SEQUENCE</scope>
    <source>
        <strain evidence="1">Expedition CK06-06</strain>
    </source>
</reference>
<gene>
    <name evidence="1" type="ORF">S12H4_13027</name>
</gene>
<sequence length="115" mass="14067">MISYLLRDNDKKLMIILFDPYGATRQLLNDEPRVDQEIVDFLEENHFNYFDMNQVHAEDYKIFKLSQEEYYQRYFIGHYNPMGNHFFAFSIKPRIVEWLDPPPFTYRKSNTLQNE</sequence>